<dbReference type="AlphaFoldDB" id="A0A9Q0RIT4"/>
<evidence type="ECO:0000256" key="3">
    <source>
        <dbReference type="SAM" id="MobiDB-lite"/>
    </source>
</evidence>
<evidence type="ECO:0000259" key="4">
    <source>
        <dbReference type="PROSITE" id="PS50102"/>
    </source>
</evidence>
<accession>A0A9Q0RIT4</accession>
<keyword evidence="6" id="KW-1185">Reference proteome</keyword>
<evidence type="ECO:0000256" key="2">
    <source>
        <dbReference type="PROSITE-ProRule" id="PRU00176"/>
    </source>
</evidence>
<dbReference type="InterPro" id="IPR000504">
    <property type="entry name" value="RRM_dom"/>
</dbReference>
<gene>
    <name evidence="5" type="ORF">RDWZM_010554</name>
</gene>
<feature type="compositionally biased region" description="Polar residues" evidence="3">
    <location>
        <begin position="1"/>
        <end position="10"/>
    </location>
</feature>
<dbReference type="EMBL" id="JAPWDV010000004">
    <property type="protein sequence ID" value="KAJ6216054.1"/>
    <property type="molecule type" value="Genomic_DNA"/>
</dbReference>
<organism evidence="5 6">
    <name type="scientific">Blomia tropicalis</name>
    <name type="common">Mite</name>
    <dbReference type="NCBI Taxonomy" id="40697"/>
    <lineage>
        <taxon>Eukaryota</taxon>
        <taxon>Metazoa</taxon>
        <taxon>Ecdysozoa</taxon>
        <taxon>Arthropoda</taxon>
        <taxon>Chelicerata</taxon>
        <taxon>Arachnida</taxon>
        <taxon>Acari</taxon>
        <taxon>Acariformes</taxon>
        <taxon>Sarcoptiformes</taxon>
        <taxon>Astigmata</taxon>
        <taxon>Glycyphagoidea</taxon>
        <taxon>Echimyopodidae</taxon>
        <taxon>Blomia</taxon>
    </lineage>
</organism>
<evidence type="ECO:0000256" key="1">
    <source>
        <dbReference type="ARBA" id="ARBA00022884"/>
    </source>
</evidence>
<feature type="compositionally biased region" description="Basic residues" evidence="3">
    <location>
        <begin position="36"/>
        <end position="46"/>
    </location>
</feature>
<comment type="caution">
    <text evidence="5">The sequence shown here is derived from an EMBL/GenBank/DDBJ whole genome shotgun (WGS) entry which is preliminary data.</text>
</comment>
<dbReference type="InterPro" id="IPR012677">
    <property type="entry name" value="Nucleotide-bd_a/b_plait_sf"/>
</dbReference>
<dbReference type="Proteomes" id="UP001142055">
    <property type="component" value="Chromosome 4"/>
</dbReference>
<feature type="domain" description="RRM" evidence="4">
    <location>
        <begin position="176"/>
        <end position="278"/>
    </location>
</feature>
<proteinExistence type="predicted"/>
<dbReference type="SUPFAM" id="SSF54928">
    <property type="entry name" value="RNA-binding domain, RBD"/>
    <property type="match status" value="1"/>
</dbReference>
<sequence length="502" mass="58937">MCQLKSSSKHSLQDGMNDDDDTNRPSSLMTVSKHNNNNKKHRVRKRKRNLYRKIREQIGYCFSDANMRHDQLMRQETSVVEENVASEQYELAWANTSLENAKPFYLSGTRPITIRQLLTFRNISKLTKCESDIFNALKFQPNWHCHCIDLHFDIESRTVSRCQPFFSGTCSSKNQRMIYVENFLQLHLKNPRKWLMNIFKQFGMIISIHLAQYQKSSELIGYCFIEYKEIDSVEKVEIFLVHLMHNQTENDLNKIKNSLNDNAIKPSTKQVRFENKEKNANNSTVLQESMSDLKKLRVMSKQRWIQYRNRYQKLQKQAQKYSLSLIEKRNSFKITILESLNLDQKTPVNNSYPVNCKDKSLNMDNERHSNQCNIIQIELSSHELNDFDRAELCDKFCNIFAKPFHDGTMPSKDDISCIDIRHRNIRLDSDSGQLIQTIYIRTVQPEMATYLVSNDFICKFQKSLPKRVKVTKVIKLDPLAVSGYWTLLNMKSDTKPIAKPKN</sequence>
<feature type="region of interest" description="Disordered" evidence="3">
    <location>
        <begin position="1"/>
        <end position="46"/>
    </location>
</feature>
<protein>
    <recommendedName>
        <fullName evidence="4">RRM domain-containing protein</fullName>
    </recommendedName>
</protein>
<reference evidence="5" key="1">
    <citation type="submission" date="2022-12" db="EMBL/GenBank/DDBJ databases">
        <title>Genome assemblies of Blomia tropicalis.</title>
        <authorList>
            <person name="Cui Y."/>
        </authorList>
    </citation>
    <scope>NUCLEOTIDE SEQUENCE</scope>
    <source>
        <tissue evidence="5">Adult mites</tissue>
    </source>
</reference>
<name>A0A9Q0RIT4_BLOTA</name>
<dbReference type="GO" id="GO:0003723">
    <property type="term" value="F:RNA binding"/>
    <property type="evidence" value="ECO:0007669"/>
    <property type="project" value="UniProtKB-UniRule"/>
</dbReference>
<dbReference type="CDD" id="cd00590">
    <property type="entry name" value="RRM_SF"/>
    <property type="match status" value="1"/>
</dbReference>
<dbReference type="Gene3D" id="3.30.70.330">
    <property type="match status" value="1"/>
</dbReference>
<keyword evidence="1 2" id="KW-0694">RNA-binding</keyword>
<evidence type="ECO:0000313" key="6">
    <source>
        <dbReference type="Proteomes" id="UP001142055"/>
    </source>
</evidence>
<dbReference type="InterPro" id="IPR036388">
    <property type="entry name" value="WH-like_DNA-bd_sf"/>
</dbReference>
<dbReference type="PROSITE" id="PS50102">
    <property type="entry name" value="RRM"/>
    <property type="match status" value="1"/>
</dbReference>
<evidence type="ECO:0000313" key="5">
    <source>
        <dbReference type="EMBL" id="KAJ6216054.1"/>
    </source>
</evidence>
<dbReference type="Gene3D" id="1.10.10.10">
    <property type="entry name" value="Winged helix-like DNA-binding domain superfamily/Winged helix DNA-binding domain"/>
    <property type="match status" value="1"/>
</dbReference>
<dbReference type="InterPro" id="IPR035979">
    <property type="entry name" value="RBD_domain_sf"/>
</dbReference>